<comment type="caution">
    <text evidence="3">The sequence shown here is derived from an EMBL/GenBank/DDBJ whole genome shotgun (WGS) entry which is preliminary data.</text>
</comment>
<dbReference type="PROSITE" id="PS50293">
    <property type="entry name" value="TPR_REGION"/>
    <property type="match status" value="1"/>
</dbReference>
<dbReference type="InterPro" id="IPR019734">
    <property type="entry name" value="TPR_rpt"/>
</dbReference>
<dbReference type="RefSeq" id="WP_009542725.1">
    <property type="nucleotide sequence ID" value="NZ_ANHY01000029.1"/>
</dbReference>
<keyword evidence="1" id="KW-0808">Transferase</keyword>
<dbReference type="Pfam" id="PF13371">
    <property type="entry name" value="TPR_9"/>
    <property type="match status" value="1"/>
</dbReference>
<reference evidence="3 4" key="1">
    <citation type="journal article" date="2013" name="Genome Announc.">
        <title>Draft Genome Sequence of an Alphaproteobacterium, Caenispirillum salinarum AK4(T), Isolated from a Solar Saltern.</title>
        <authorList>
            <person name="Khatri I."/>
            <person name="Singh A."/>
            <person name="Korpole S."/>
            <person name="Pinnaka A.K."/>
            <person name="Subramanian S."/>
        </authorList>
    </citation>
    <scope>NUCLEOTIDE SEQUENCE [LARGE SCALE GENOMIC DNA]</scope>
    <source>
        <strain evidence="3 4">AK4</strain>
    </source>
</reference>
<keyword evidence="4" id="KW-1185">Reference proteome</keyword>
<accession>K9GN91</accession>
<proteinExistence type="predicted"/>
<dbReference type="AlphaFoldDB" id="K9GN91"/>
<dbReference type="GO" id="GO:0008476">
    <property type="term" value="F:protein-tyrosine sulfotransferase activity"/>
    <property type="evidence" value="ECO:0007669"/>
    <property type="project" value="InterPro"/>
</dbReference>
<feature type="repeat" description="TPR" evidence="2">
    <location>
        <begin position="198"/>
        <end position="231"/>
    </location>
</feature>
<dbReference type="EMBL" id="ANHY01000029">
    <property type="protein sequence ID" value="EKV26557.1"/>
    <property type="molecule type" value="Genomic_DNA"/>
</dbReference>
<protein>
    <submittedName>
        <fullName evidence="3">Uncharacterized protein</fullName>
    </submittedName>
</protein>
<dbReference type="SUPFAM" id="SSF48452">
    <property type="entry name" value="TPR-like"/>
    <property type="match status" value="1"/>
</dbReference>
<organism evidence="3 4">
    <name type="scientific">Caenispirillum salinarum AK4</name>
    <dbReference type="NCBI Taxonomy" id="1238182"/>
    <lineage>
        <taxon>Bacteria</taxon>
        <taxon>Pseudomonadati</taxon>
        <taxon>Pseudomonadota</taxon>
        <taxon>Alphaproteobacteria</taxon>
        <taxon>Rhodospirillales</taxon>
        <taxon>Novispirillaceae</taxon>
        <taxon>Caenispirillum</taxon>
    </lineage>
</organism>
<dbReference type="SUPFAM" id="SSF52540">
    <property type="entry name" value="P-loop containing nucleoside triphosphate hydrolases"/>
    <property type="match status" value="1"/>
</dbReference>
<name>K9GN91_9PROT</name>
<dbReference type="STRING" id="1238182.C882_2330"/>
<dbReference type="Pfam" id="PF13432">
    <property type="entry name" value="TPR_16"/>
    <property type="match status" value="1"/>
</dbReference>
<dbReference type="SMART" id="SM00028">
    <property type="entry name" value="TPR"/>
    <property type="match status" value="4"/>
</dbReference>
<feature type="repeat" description="TPR" evidence="2">
    <location>
        <begin position="164"/>
        <end position="197"/>
    </location>
</feature>
<keyword evidence="2" id="KW-0802">TPR repeat</keyword>
<dbReference type="PROSITE" id="PS50005">
    <property type="entry name" value="TPR"/>
    <property type="match status" value="2"/>
</dbReference>
<dbReference type="eggNOG" id="COG0457">
    <property type="taxonomic scope" value="Bacteria"/>
</dbReference>
<dbReference type="PANTHER" id="PTHR12788:SF10">
    <property type="entry name" value="PROTEIN-TYROSINE SULFOTRANSFERASE"/>
    <property type="match status" value="1"/>
</dbReference>
<sequence length="569" mass="62638">MTQPPSPERTLALAKAAERNDDPMKAALLFDALASAGQHEAEAKAGLDRLAERAEQAEQALPAEAVDALRTLCHEGAVQEAEAQARALAEKLPDALPLYEVLGEVFLAQRKPEAASAVLAHAARVQPDDPGRHEALADAAWTAGLEDEALEAMEQAAALAPDDAVLKTNLARMYQAAGRLEDALAAYDAVVALAPHQAPAFNNRGQLYFDMGRMAEAERDFEEAVRLRPTLGNAHRMLAAQRRYTAGHPHMEAMRTVLGKGDLAPDERTHVEFALAKALEDIGAYDEAFALLRTANDRQRQAIGGDGADRAAAMRHAARLFVEPLLSRMIPQPSPDERPIFIVGMPRSGTSLAEQILASHPAVEGAGEVALIGKTLGRWLTDGRITPDASPRLIAEYGRLLDRHTGPETLRVVDKMPFNFIWLAWIARAFPNARIIHMQRDPMDVGLSIYKTLFSDSDFSFGFDLQDIAAVHLACHDLMAEHRRLLGDRVFTCRYEDLVSDQEGQSRRLLAHCGLEWDERVLDFHKTRRAVRTASATQVRRRMYTSSVKAWQKYGDHLAPLRDALAPIL</sequence>
<evidence type="ECO:0000313" key="3">
    <source>
        <dbReference type="EMBL" id="EKV26557.1"/>
    </source>
</evidence>
<dbReference type="Gene3D" id="1.25.40.10">
    <property type="entry name" value="Tetratricopeptide repeat domain"/>
    <property type="match status" value="1"/>
</dbReference>
<dbReference type="Pfam" id="PF13469">
    <property type="entry name" value="Sulfotransfer_3"/>
    <property type="match status" value="1"/>
</dbReference>
<dbReference type="InterPro" id="IPR027417">
    <property type="entry name" value="P-loop_NTPase"/>
</dbReference>
<evidence type="ECO:0000313" key="4">
    <source>
        <dbReference type="Proteomes" id="UP000009881"/>
    </source>
</evidence>
<dbReference type="OrthoDB" id="9800698at2"/>
<dbReference type="PANTHER" id="PTHR12788">
    <property type="entry name" value="PROTEIN-TYROSINE SULFOTRANSFERASE 2"/>
    <property type="match status" value="1"/>
</dbReference>
<dbReference type="InterPro" id="IPR026634">
    <property type="entry name" value="TPST-like"/>
</dbReference>
<dbReference type="Gene3D" id="3.40.50.300">
    <property type="entry name" value="P-loop containing nucleotide triphosphate hydrolases"/>
    <property type="match status" value="1"/>
</dbReference>
<dbReference type="InterPro" id="IPR011990">
    <property type="entry name" value="TPR-like_helical_dom_sf"/>
</dbReference>
<evidence type="ECO:0000256" key="2">
    <source>
        <dbReference type="PROSITE-ProRule" id="PRU00339"/>
    </source>
</evidence>
<dbReference type="PATRIC" id="fig|1238182.3.peg.4285"/>
<dbReference type="Proteomes" id="UP000009881">
    <property type="component" value="Unassembled WGS sequence"/>
</dbReference>
<gene>
    <name evidence="3" type="ORF">C882_2330</name>
</gene>
<evidence type="ECO:0000256" key="1">
    <source>
        <dbReference type="ARBA" id="ARBA00022679"/>
    </source>
</evidence>